<dbReference type="Proteomes" id="UP000576969">
    <property type="component" value="Unassembled WGS sequence"/>
</dbReference>
<accession>A0A7Y9GMU9</accession>
<feature type="region of interest" description="Disordered" evidence="1">
    <location>
        <begin position="1"/>
        <end position="36"/>
    </location>
</feature>
<keyword evidence="2" id="KW-0472">Membrane</keyword>
<sequence>MTPTSPRPTDKRTSGNPAKRAEINLTVKQQREQKRQEKLAEYQKQLARRRRGKVVGWAVGAVAVVGIVVAIIASFAFAPPPPASYTAGGEGVEIQGVETFTNETNHVEGAVDYEQTPPAGGPHNAVWLNCGIYTEPQPNENAVHSLEHGAVWVTYDADGLSDDELNALERKLPSSYVILSPYEGIDTPIALSAWNAQLKVDSADDERIGQFFEEYWRNQNAPEPNAACTGALDGPGKVS</sequence>
<keyword evidence="4" id="KW-1185">Reference proteome</keyword>
<dbReference type="RefSeq" id="WP_179488576.1">
    <property type="nucleotide sequence ID" value="NZ_JACCBV010000001.1"/>
</dbReference>
<dbReference type="Pfam" id="PF11303">
    <property type="entry name" value="DUF3105"/>
    <property type="match status" value="1"/>
</dbReference>
<dbReference type="InterPro" id="IPR021454">
    <property type="entry name" value="DUF3105"/>
</dbReference>
<gene>
    <name evidence="3" type="ORF">BJ991_001345</name>
</gene>
<protein>
    <recommendedName>
        <fullName evidence="5">DUF3105 domain-containing protein</fullName>
    </recommendedName>
</protein>
<evidence type="ECO:0000313" key="3">
    <source>
        <dbReference type="EMBL" id="NYE19317.1"/>
    </source>
</evidence>
<evidence type="ECO:0000313" key="4">
    <source>
        <dbReference type="Proteomes" id="UP000576969"/>
    </source>
</evidence>
<reference evidence="3 4" key="1">
    <citation type="submission" date="2020-07" db="EMBL/GenBank/DDBJ databases">
        <title>Sequencing the genomes of 1000 actinobacteria strains.</title>
        <authorList>
            <person name="Klenk H.-P."/>
        </authorList>
    </citation>
    <scope>NUCLEOTIDE SEQUENCE [LARGE SCALE GENOMIC DNA]</scope>
    <source>
        <strain evidence="3 4">DSM 24662</strain>
    </source>
</reference>
<evidence type="ECO:0000256" key="2">
    <source>
        <dbReference type="SAM" id="Phobius"/>
    </source>
</evidence>
<feature type="transmembrane region" description="Helical" evidence="2">
    <location>
        <begin position="54"/>
        <end position="77"/>
    </location>
</feature>
<dbReference type="EMBL" id="JACCBV010000001">
    <property type="protein sequence ID" value="NYE19317.1"/>
    <property type="molecule type" value="Genomic_DNA"/>
</dbReference>
<keyword evidence="2" id="KW-1133">Transmembrane helix</keyword>
<keyword evidence="2" id="KW-0812">Transmembrane</keyword>
<comment type="caution">
    <text evidence="3">The sequence shown here is derived from an EMBL/GenBank/DDBJ whole genome shotgun (WGS) entry which is preliminary data.</text>
</comment>
<evidence type="ECO:0000256" key="1">
    <source>
        <dbReference type="SAM" id="MobiDB-lite"/>
    </source>
</evidence>
<dbReference type="AlphaFoldDB" id="A0A7Y9GMU9"/>
<evidence type="ECO:0008006" key="5">
    <source>
        <dbReference type="Google" id="ProtNLM"/>
    </source>
</evidence>
<name>A0A7Y9GMU9_9MICO</name>
<proteinExistence type="predicted"/>
<organism evidence="3 4">
    <name type="scientific">Microbacterium immunditiarum</name>
    <dbReference type="NCBI Taxonomy" id="337480"/>
    <lineage>
        <taxon>Bacteria</taxon>
        <taxon>Bacillati</taxon>
        <taxon>Actinomycetota</taxon>
        <taxon>Actinomycetes</taxon>
        <taxon>Micrococcales</taxon>
        <taxon>Microbacteriaceae</taxon>
        <taxon>Microbacterium</taxon>
    </lineage>
</organism>